<dbReference type="InterPro" id="IPR002403">
    <property type="entry name" value="Cyt_P450_E_grp-IV"/>
</dbReference>
<dbReference type="InterPro" id="IPR017972">
    <property type="entry name" value="Cyt_P450_CS"/>
</dbReference>
<evidence type="ECO:0000256" key="9">
    <source>
        <dbReference type="ARBA" id="ARBA00022848"/>
    </source>
</evidence>
<comment type="similarity">
    <text evidence="5 15">Belongs to the cytochrome P450 family.</text>
</comment>
<dbReference type="SUPFAM" id="SSF48264">
    <property type="entry name" value="Cytochrome P450"/>
    <property type="match status" value="1"/>
</dbReference>
<evidence type="ECO:0000256" key="5">
    <source>
        <dbReference type="ARBA" id="ARBA00010617"/>
    </source>
</evidence>
<keyword evidence="13" id="KW-0472">Membrane</keyword>
<comment type="cofactor">
    <cofactor evidence="1 14">
        <name>heme</name>
        <dbReference type="ChEBI" id="CHEBI:30413"/>
    </cofactor>
</comment>
<organism evidence="17">
    <name type="scientific">Medioppia subpectinata</name>
    <dbReference type="NCBI Taxonomy" id="1979941"/>
    <lineage>
        <taxon>Eukaryota</taxon>
        <taxon>Metazoa</taxon>
        <taxon>Ecdysozoa</taxon>
        <taxon>Arthropoda</taxon>
        <taxon>Chelicerata</taxon>
        <taxon>Arachnida</taxon>
        <taxon>Acari</taxon>
        <taxon>Acariformes</taxon>
        <taxon>Sarcoptiformes</taxon>
        <taxon>Oribatida</taxon>
        <taxon>Brachypylina</taxon>
        <taxon>Oppioidea</taxon>
        <taxon>Oppiidae</taxon>
        <taxon>Medioppia</taxon>
    </lineage>
</organism>
<dbReference type="PROSITE" id="PS00086">
    <property type="entry name" value="CYTOCHROME_P450"/>
    <property type="match status" value="1"/>
</dbReference>
<reference evidence="17" key="1">
    <citation type="submission" date="2020-11" db="EMBL/GenBank/DDBJ databases">
        <authorList>
            <person name="Tran Van P."/>
        </authorList>
    </citation>
    <scope>NUCLEOTIDE SEQUENCE</scope>
</reference>
<dbReference type="InterPro" id="IPR001128">
    <property type="entry name" value="Cyt_P450"/>
</dbReference>
<dbReference type="GO" id="GO:0004497">
    <property type="term" value="F:monooxygenase activity"/>
    <property type="evidence" value="ECO:0007669"/>
    <property type="project" value="UniProtKB-KW"/>
</dbReference>
<comment type="subcellular location">
    <subcellularLocation>
        <location evidence="4">Endoplasmic reticulum membrane</location>
        <topology evidence="4">Peripheral membrane protein</topology>
    </subcellularLocation>
    <subcellularLocation>
        <location evidence="3">Microsome membrane</location>
        <topology evidence="3">Peripheral membrane protein</topology>
    </subcellularLocation>
</comment>
<sequence length="239" mass="27246">MDETAINDESGTGSPKLAASTPAVPPKQMSDDEVRANTFVILMSAYETTATTLTIAMYELALQLRLQERLYAELKAAMNADGEIDYDKLQSLTYLDQVVSETLRLHPPGIRATRLATQDYKLGDTGITIRKGQQVDIPTYAIHHSPENYPDPYRYDPDRFSPANRGKIKPYTYAPFGSGPRHCIGMRFALLEIKLSLAHIITRYKLYRLPETDVPLQYRRKYRLTFPKRVIIGIEFREK</sequence>
<keyword evidence="10 15" id="KW-0560">Oxidoreductase</keyword>
<evidence type="ECO:0000256" key="7">
    <source>
        <dbReference type="ARBA" id="ARBA00022723"/>
    </source>
</evidence>
<evidence type="ECO:0000256" key="3">
    <source>
        <dbReference type="ARBA" id="ARBA00004174"/>
    </source>
</evidence>
<dbReference type="PANTHER" id="PTHR24292">
    <property type="entry name" value="CYTOCHROME P450"/>
    <property type="match status" value="1"/>
</dbReference>
<dbReference type="AlphaFoldDB" id="A0A7R9KH36"/>
<dbReference type="Proteomes" id="UP000759131">
    <property type="component" value="Unassembled WGS sequence"/>
</dbReference>
<keyword evidence="7 14" id="KW-0479">Metal-binding</keyword>
<evidence type="ECO:0000256" key="14">
    <source>
        <dbReference type="PIRSR" id="PIRSR602403-1"/>
    </source>
</evidence>
<proteinExistence type="inferred from homology"/>
<feature type="binding site" description="axial binding residue" evidence="14">
    <location>
        <position position="183"/>
    </location>
    <ligand>
        <name>heme</name>
        <dbReference type="ChEBI" id="CHEBI:30413"/>
    </ligand>
    <ligandPart>
        <name>Fe</name>
        <dbReference type="ChEBI" id="CHEBI:18248"/>
    </ligandPart>
</feature>
<keyword evidence="9" id="KW-0492">Microsome</keyword>
<keyword evidence="12 15" id="KW-0503">Monooxygenase</keyword>
<name>A0A7R9KH36_9ACAR</name>
<evidence type="ECO:0000313" key="18">
    <source>
        <dbReference type="Proteomes" id="UP000759131"/>
    </source>
</evidence>
<dbReference type="GO" id="GO:0016705">
    <property type="term" value="F:oxidoreductase activity, acting on paired donors, with incorporation or reduction of molecular oxygen"/>
    <property type="evidence" value="ECO:0007669"/>
    <property type="project" value="InterPro"/>
</dbReference>
<evidence type="ECO:0000256" key="1">
    <source>
        <dbReference type="ARBA" id="ARBA00001971"/>
    </source>
</evidence>
<evidence type="ECO:0000256" key="4">
    <source>
        <dbReference type="ARBA" id="ARBA00004406"/>
    </source>
</evidence>
<protein>
    <recommendedName>
        <fullName evidence="19">Cytochrome P450</fullName>
    </recommendedName>
</protein>
<dbReference type="PRINTS" id="PR00465">
    <property type="entry name" value="EP450IV"/>
</dbReference>
<dbReference type="EMBL" id="CAJPIZ010001308">
    <property type="protein sequence ID" value="CAG2103266.1"/>
    <property type="molecule type" value="Genomic_DNA"/>
</dbReference>
<accession>A0A7R9KH36</accession>
<dbReference type="Pfam" id="PF00067">
    <property type="entry name" value="p450"/>
    <property type="match status" value="1"/>
</dbReference>
<evidence type="ECO:0000256" key="8">
    <source>
        <dbReference type="ARBA" id="ARBA00022824"/>
    </source>
</evidence>
<dbReference type="PRINTS" id="PR00385">
    <property type="entry name" value="P450"/>
</dbReference>
<keyword evidence="11 14" id="KW-0408">Iron</keyword>
<evidence type="ECO:0000256" key="11">
    <source>
        <dbReference type="ARBA" id="ARBA00023004"/>
    </source>
</evidence>
<dbReference type="OrthoDB" id="2789670at2759"/>
<evidence type="ECO:0008006" key="19">
    <source>
        <dbReference type="Google" id="ProtNLM"/>
    </source>
</evidence>
<evidence type="ECO:0000256" key="10">
    <source>
        <dbReference type="ARBA" id="ARBA00023002"/>
    </source>
</evidence>
<dbReference type="InterPro" id="IPR050476">
    <property type="entry name" value="Insect_CytP450_Detox"/>
</dbReference>
<feature type="region of interest" description="Disordered" evidence="16">
    <location>
        <begin position="1"/>
        <end position="30"/>
    </location>
</feature>
<dbReference type="Gene3D" id="1.10.630.10">
    <property type="entry name" value="Cytochrome P450"/>
    <property type="match status" value="1"/>
</dbReference>
<dbReference type="GO" id="GO:0020037">
    <property type="term" value="F:heme binding"/>
    <property type="evidence" value="ECO:0007669"/>
    <property type="project" value="InterPro"/>
</dbReference>
<gene>
    <name evidence="17" type="ORF">OSB1V03_LOCUS3299</name>
</gene>
<evidence type="ECO:0000313" key="17">
    <source>
        <dbReference type="EMBL" id="CAD7622836.1"/>
    </source>
</evidence>
<dbReference type="PANTHER" id="PTHR24292:SF54">
    <property type="entry name" value="CYP9F3-RELATED"/>
    <property type="match status" value="1"/>
</dbReference>
<evidence type="ECO:0000256" key="2">
    <source>
        <dbReference type="ARBA" id="ARBA00003690"/>
    </source>
</evidence>
<evidence type="ECO:0000256" key="15">
    <source>
        <dbReference type="RuleBase" id="RU000461"/>
    </source>
</evidence>
<evidence type="ECO:0000256" key="12">
    <source>
        <dbReference type="ARBA" id="ARBA00023033"/>
    </source>
</evidence>
<keyword evidence="6 14" id="KW-0349">Heme</keyword>
<evidence type="ECO:0000256" key="6">
    <source>
        <dbReference type="ARBA" id="ARBA00022617"/>
    </source>
</evidence>
<keyword evidence="8" id="KW-0256">Endoplasmic reticulum</keyword>
<dbReference type="InterPro" id="IPR036396">
    <property type="entry name" value="Cyt_P450_sf"/>
</dbReference>
<dbReference type="GO" id="GO:0005506">
    <property type="term" value="F:iron ion binding"/>
    <property type="evidence" value="ECO:0007669"/>
    <property type="project" value="InterPro"/>
</dbReference>
<evidence type="ECO:0000256" key="16">
    <source>
        <dbReference type="SAM" id="MobiDB-lite"/>
    </source>
</evidence>
<dbReference type="GO" id="GO:0005789">
    <property type="term" value="C:endoplasmic reticulum membrane"/>
    <property type="evidence" value="ECO:0007669"/>
    <property type="project" value="UniProtKB-SubCell"/>
</dbReference>
<comment type="function">
    <text evidence="2">May be involved in the metabolism of insect hormones and in the breakdown of synthetic insecticides.</text>
</comment>
<dbReference type="EMBL" id="OC855883">
    <property type="protein sequence ID" value="CAD7622836.1"/>
    <property type="molecule type" value="Genomic_DNA"/>
</dbReference>
<evidence type="ECO:0000256" key="13">
    <source>
        <dbReference type="ARBA" id="ARBA00023136"/>
    </source>
</evidence>
<keyword evidence="18" id="KW-1185">Reference proteome</keyword>